<dbReference type="InterPro" id="IPR021734">
    <property type="entry name" value="DUF3303"/>
</dbReference>
<gene>
    <name evidence="1" type="ORF">METZ01_LOCUS92623</name>
</gene>
<protein>
    <recommendedName>
        <fullName evidence="2">DUF3303 domain-containing protein</fullName>
    </recommendedName>
</protein>
<evidence type="ECO:0008006" key="2">
    <source>
        <dbReference type="Google" id="ProtNLM"/>
    </source>
</evidence>
<organism evidence="1">
    <name type="scientific">marine metagenome</name>
    <dbReference type="NCBI Taxonomy" id="408172"/>
    <lineage>
        <taxon>unclassified sequences</taxon>
        <taxon>metagenomes</taxon>
        <taxon>ecological metagenomes</taxon>
    </lineage>
</organism>
<sequence length="91" mass="10473">MSTYHITHTHSSENCFGAPNRNDEMTSLWEQIGTNAEENNVDIKFFKICPSEHIFFLLVEAEDYSDIEKTIGQCKKTGDFTVTPVMEQSFF</sequence>
<reference evidence="1" key="1">
    <citation type="submission" date="2018-05" db="EMBL/GenBank/DDBJ databases">
        <authorList>
            <person name="Lanie J.A."/>
            <person name="Ng W.-L."/>
            <person name="Kazmierczak K.M."/>
            <person name="Andrzejewski T.M."/>
            <person name="Davidsen T.M."/>
            <person name="Wayne K.J."/>
            <person name="Tettelin H."/>
            <person name="Glass J.I."/>
            <person name="Rusch D."/>
            <person name="Podicherti R."/>
            <person name="Tsui H.-C.T."/>
            <person name="Winkler M.E."/>
        </authorList>
    </citation>
    <scope>NUCLEOTIDE SEQUENCE</scope>
</reference>
<dbReference type="EMBL" id="UINC01008851">
    <property type="protein sequence ID" value="SVA39769.1"/>
    <property type="molecule type" value="Genomic_DNA"/>
</dbReference>
<accession>A0A381VHB9</accession>
<name>A0A381VHB9_9ZZZZ</name>
<evidence type="ECO:0000313" key="1">
    <source>
        <dbReference type="EMBL" id="SVA39769.1"/>
    </source>
</evidence>
<dbReference type="Pfam" id="PF11746">
    <property type="entry name" value="DUF3303"/>
    <property type="match status" value="1"/>
</dbReference>
<proteinExistence type="predicted"/>
<dbReference type="AlphaFoldDB" id="A0A381VHB9"/>